<dbReference type="GO" id="GO:0016747">
    <property type="term" value="F:acyltransferase activity, transferring groups other than amino-acyl groups"/>
    <property type="evidence" value="ECO:0007669"/>
    <property type="project" value="InterPro"/>
</dbReference>
<comment type="caution">
    <text evidence="2">The sequence shown here is derived from an EMBL/GenBank/DDBJ whole genome shotgun (WGS) entry which is preliminary data.</text>
</comment>
<dbReference type="InterPro" id="IPR016181">
    <property type="entry name" value="Acyl_CoA_acyltransferase"/>
</dbReference>
<dbReference type="Proteomes" id="UP000777438">
    <property type="component" value="Unassembled WGS sequence"/>
</dbReference>
<organism evidence="2 3">
    <name type="scientific">Thelonectria olida</name>
    <dbReference type="NCBI Taxonomy" id="1576542"/>
    <lineage>
        <taxon>Eukaryota</taxon>
        <taxon>Fungi</taxon>
        <taxon>Dikarya</taxon>
        <taxon>Ascomycota</taxon>
        <taxon>Pezizomycotina</taxon>
        <taxon>Sordariomycetes</taxon>
        <taxon>Hypocreomycetidae</taxon>
        <taxon>Hypocreales</taxon>
        <taxon>Nectriaceae</taxon>
        <taxon>Thelonectria</taxon>
    </lineage>
</organism>
<dbReference type="EMBL" id="JAGPYM010000018">
    <property type="protein sequence ID" value="KAH6885238.1"/>
    <property type="molecule type" value="Genomic_DNA"/>
</dbReference>
<accession>A0A9P8VYI1</accession>
<dbReference type="InterPro" id="IPR000182">
    <property type="entry name" value="GNAT_dom"/>
</dbReference>
<dbReference type="CDD" id="cd04301">
    <property type="entry name" value="NAT_SF"/>
    <property type="match status" value="1"/>
</dbReference>
<dbReference type="SUPFAM" id="SSF55729">
    <property type="entry name" value="Acyl-CoA N-acyltransferases (Nat)"/>
    <property type="match status" value="1"/>
</dbReference>
<name>A0A9P8VYI1_9HYPO</name>
<reference evidence="2 3" key="1">
    <citation type="journal article" date="2021" name="Nat. Commun.">
        <title>Genetic determinants of endophytism in the Arabidopsis root mycobiome.</title>
        <authorList>
            <person name="Mesny F."/>
            <person name="Miyauchi S."/>
            <person name="Thiergart T."/>
            <person name="Pickel B."/>
            <person name="Atanasova L."/>
            <person name="Karlsson M."/>
            <person name="Huettel B."/>
            <person name="Barry K.W."/>
            <person name="Haridas S."/>
            <person name="Chen C."/>
            <person name="Bauer D."/>
            <person name="Andreopoulos W."/>
            <person name="Pangilinan J."/>
            <person name="LaButti K."/>
            <person name="Riley R."/>
            <person name="Lipzen A."/>
            <person name="Clum A."/>
            <person name="Drula E."/>
            <person name="Henrissat B."/>
            <person name="Kohler A."/>
            <person name="Grigoriev I.V."/>
            <person name="Martin F.M."/>
            <person name="Hacquard S."/>
        </authorList>
    </citation>
    <scope>NUCLEOTIDE SEQUENCE [LARGE SCALE GENOMIC DNA]</scope>
    <source>
        <strain evidence="2 3">MPI-CAGE-CH-0241</strain>
    </source>
</reference>
<keyword evidence="3" id="KW-1185">Reference proteome</keyword>
<gene>
    <name evidence="2" type="ORF">B0T10DRAFT_91491</name>
</gene>
<dbReference type="OrthoDB" id="5689at2759"/>
<evidence type="ECO:0000313" key="2">
    <source>
        <dbReference type="EMBL" id="KAH6885238.1"/>
    </source>
</evidence>
<evidence type="ECO:0000313" key="3">
    <source>
        <dbReference type="Proteomes" id="UP000777438"/>
    </source>
</evidence>
<dbReference type="Gene3D" id="3.40.630.30">
    <property type="match status" value="1"/>
</dbReference>
<dbReference type="AlphaFoldDB" id="A0A9P8VYI1"/>
<protein>
    <submittedName>
        <fullName evidence="2">Acyl-CoA N-acyltransferase</fullName>
    </submittedName>
</protein>
<dbReference type="Pfam" id="PF13508">
    <property type="entry name" value="Acetyltransf_7"/>
    <property type="match status" value="1"/>
</dbReference>
<sequence>MSLSFRKATPADAASVLTLVRSAYRGESSRAGWTTEADLVADDRIDTPGVVAKITEPRGAILLASDPTSGDVVSCCEVLCRDDDVAYFGLFAVDPKKQAGGVGRKVLEYAEAFAKKEFGARHMEMWVIWPREELIAWYIRRGYQKTSRTAPFPYEHLVNGKALRDDLYFVTLDKEL</sequence>
<proteinExistence type="predicted"/>
<dbReference type="PROSITE" id="PS51186">
    <property type="entry name" value="GNAT"/>
    <property type="match status" value="1"/>
</dbReference>
<feature type="domain" description="N-acetyltransferase" evidence="1">
    <location>
        <begin position="3"/>
        <end position="164"/>
    </location>
</feature>
<evidence type="ECO:0000259" key="1">
    <source>
        <dbReference type="PROSITE" id="PS51186"/>
    </source>
</evidence>